<dbReference type="OrthoDB" id="5920068at2759"/>
<gene>
    <name evidence="1" type="ORF">NTEN_LOCUS13481</name>
</gene>
<protein>
    <submittedName>
        <fullName evidence="1">Uncharacterized protein</fullName>
    </submittedName>
</protein>
<sequence>YAEKNNLPRLNHVSLPRMGAMHGICEVLRSPNSEVTSTTSTGSITYAPLRYAEVARSGFGSYMPSPSPSFGQISFLLQGFFCSGEKNLKSRQNPRRGVLQFSNASASRPPGLCLLSSSLRYGSNNELCPVQISVARRPRINHQMAVRPLGRERANIGHVLQNGRNPRRGVLQFSAASASRPSGLCSLHHHPHVLHRFVVPSL</sequence>
<feature type="non-terminal residue" evidence="1">
    <location>
        <position position="1"/>
    </location>
</feature>
<reference evidence="1 2" key="1">
    <citation type="submission" date="2020-02" db="EMBL/GenBank/DDBJ databases">
        <authorList>
            <person name="Ferguson B K."/>
        </authorList>
    </citation>
    <scope>NUCLEOTIDE SEQUENCE [LARGE SCALE GENOMIC DNA]</scope>
</reference>
<dbReference type="EMBL" id="CADCXU010020284">
    <property type="protein sequence ID" value="CAB0008235.1"/>
    <property type="molecule type" value="Genomic_DNA"/>
</dbReference>
<evidence type="ECO:0000313" key="1">
    <source>
        <dbReference type="EMBL" id="CAB0008235.1"/>
    </source>
</evidence>
<organism evidence="1 2">
    <name type="scientific">Nesidiocoris tenuis</name>
    <dbReference type="NCBI Taxonomy" id="355587"/>
    <lineage>
        <taxon>Eukaryota</taxon>
        <taxon>Metazoa</taxon>
        <taxon>Ecdysozoa</taxon>
        <taxon>Arthropoda</taxon>
        <taxon>Hexapoda</taxon>
        <taxon>Insecta</taxon>
        <taxon>Pterygota</taxon>
        <taxon>Neoptera</taxon>
        <taxon>Paraneoptera</taxon>
        <taxon>Hemiptera</taxon>
        <taxon>Heteroptera</taxon>
        <taxon>Panheteroptera</taxon>
        <taxon>Cimicomorpha</taxon>
        <taxon>Miridae</taxon>
        <taxon>Dicyphina</taxon>
        <taxon>Nesidiocoris</taxon>
    </lineage>
</organism>
<name>A0A6H5GUU0_9HEMI</name>
<dbReference type="Proteomes" id="UP000479000">
    <property type="component" value="Unassembled WGS sequence"/>
</dbReference>
<evidence type="ECO:0000313" key="2">
    <source>
        <dbReference type="Proteomes" id="UP000479000"/>
    </source>
</evidence>
<proteinExistence type="predicted"/>
<dbReference type="AlphaFoldDB" id="A0A6H5GUU0"/>
<keyword evidence="2" id="KW-1185">Reference proteome</keyword>
<accession>A0A6H5GUU0</accession>